<sequence length="75" mass="9169">MDLLHFCWHFIVHHFIAFLTIITGVDCDYVQYLSYFYLLFLSVVIAVLFIIVILYSLLYYFRYRIVRVKEDRHVA</sequence>
<dbReference type="EMBL" id="MN987231">
    <property type="protein sequence ID" value="QLI33816.1"/>
    <property type="molecule type" value="Genomic_RNA"/>
</dbReference>
<keyword evidence="1" id="KW-1133">Transmembrane helix</keyword>
<feature type="transmembrane region" description="Helical" evidence="1">
    <location>
        <begin position="7"/>
        <end position="25"/>
    </location>
</feature>
<proteinExistence type="predicted"/>
<feature type="transmembrane region" description="Helical" evidence="1">
    <location>
        <begin position="37"/>
        <end position="61"/>
    </location>
</feature>
<gene>
    <name evidence="2" type="primary">6b</name>
</gene>
<reference evidence="2" key="1">
    <citation type="journal article" date="2020" name="Infect. Genet. Evol.">
        <title>Emerging infectious bronchitis virus (IBV) in Egypt: Evidence for an evolutionary advantage of a new S1 variant with a unique gene 3ab constellation.</title>
        <authorList>
            <person name="Moharam I."/>
            <person name="Sultan H."/>
            <person name="Hassan K."/>
            <person name="Ibrahim M."/>
            <person name="Shany S."/>
            <person name="Shehata A.A."/>
            <person name="Abo-ElKhair M."/>
            <person name="Pfaff F."/>
            <person name="Hoper D."/>
            <person name="El Kady M."/>
            <person name="Beer M."/>
            <person name="Harder T."/>
            <person name="Hafez H."/>
            <person name="Grund C."/>
        </authorList>
    </citation>
    <scope>NUCLEOTIDE SEQUENCE</scope>
    <source>
        <strain evidence="2">IBV/ck/EGY-Monuf/USC-5/13</strain>
    </source>
</reference>
<evidence type="ECO:0000256" key="1">
    <source>
        <dbReference type="SAM" id="Phobius"/>
    </source>
</evidence>
<evidence type="ECO:0000313" key="2">
    <source>
        <dbReference type="EMBL" id="QLI33816.1"/>
    </source>
</evidence>
<name>A0A7D5U0N4_9GAMC</name>
<organism evidence="2">
    <name type="scientific">Infectious bronchitis virus</name>
    <dbReference type="NCBI Taxonomy" id="11120"/>
    <lineage>
        <taxon>Viruses</taxon>
        <taxon>Riboviria</taxon>
        <taxon>Orthornavirae</taxon>
        <taxon>Pisuviricota</taxon>
        <taxon>Pisoniviricetes</taxon>
        <taxon>Nidovirales</taxon>
        <taxon>Cornidovirineae</taxon>
        <taxon>Coronaviridae</taxon>
        <taxon>Orthocoronavirinae</taxon>
        <taxon>Gammacoronavirus</taxon>
        <taxon>Igacovirus</taxon>
        <taxon>Gammacoronavirus galli</taxon>
        <taxon>Avian coronavirus</taxon>
    </lineage>
</organism>
<keyword evidence="1" id="KW-0472">Membrane</keyword>
<accession>A0A7D5U0N4</accession>
<keyword evidence="1" id="KW-0812">Transmembrane</keyword>
<protein>
    <submittedName>
        <fullName evidence="2">6b protein</fullName>
    </submittedName>
</protein>